<dbReference type="Proteomes" id="UP000515788">
    <property type="component" value="Chromosome 2"/>
</dbReference>
<dbReference type="InterPro" id="IPR029069">
    <property type="entry name" value="HotDog_dom_sf"/>
</dbReference>
<feature type="domain" description="Thioesterase" evidence="2">
    <location>
        <begin position="137"/>
        <end position="207"/>
    </location>
</feature>
<evidence type="ECO:0000256" key="1">
    <source>
        <dbReference type="SAM" id="Phobius"/>
    </source>
</evidence>
<dbReference type="PANTHER" id="PTHR47260">
    <property type="entry name" value="UPF0644 PROTEIN PB2B4.06"/>
    <property type="match status" value="1"/>
</dbReference>
<dbReference type="InterPro" id="IPR006683">
    <property type="entry name" value="Thioestr_dom"/>
</dbReference>
<keyword evidence="4" id="KW-1185">Reference proteome</keyword>
<dbReference type="InterPro" id="IPR052061">
    <property type="entry name" value="PTE-AB_protein"/>
</dbReference>
<dbReference type="CDD" id="cd03443">
    <property type="entry name" value="PaaI_thioesterase"/>
    <property type="match status" value="1"/>
</dbReference>
<evidence type="ECO:0000313" key="3">
    <source>
        <dbReference type="EMBL" id="QLL31571.1"/>
    </source>
</evidence>
<proteinExistence type="predicted"/>
<dbReference type="Gene3D" id="3.10.129.10">
    <property type="entry name" value="Hotdog Thioesterase"/>
    <property type="match status" value="1"/>
</dbReference>
<dbReference type="KEGG" id="tgb:HG536_0B04350"/>
<feature type="transmembrane region" description="Helical" evidence="1">
    <location>
        <begin position="6"/>
        <end position="27"/>
    </location>
</feature>
<dbReference type="OrthoDB" id="506431at2759"/>
<dbReference type="SUPFAM" id="SSF54637">
    <property type="entry name" value="Thioesterase/thiol ester dehydrase-isomerase"/>
    <property type="match status" value="1"/>
</dbReference>
<dbReference type="Pfam" id="PF03061">
    <property type="entry name" value="4HBT"/>
    <property type="match status" value="1"/>
</dbReference>
<dbReference type="RefSeq" id="XP_037138246.1">
    <property type="nucleotide sequence ID" value="XM_037282351.1"/>
</dbReference>
<keyword evidence="1" id="KW-0812">Transmembrane</keyword>
<dbReference type="PANTHER" id="PTHR47260:SF4">
    <property type="entry name" value="MIOREX COMPLEX COMPONENT 3"/>
    <property type="match status" value="1"/>
</dbReference>
<keyword evidence="1" id="KW-0472">Membrane</keyword>
<name>A0A7G3ZDI5_9SACH</name>
<evidence type="ECO:0000313" key="4">
    <source>
        <dbReference type="Proteomes" id="UP000515788"/>
    </source>
</evidence>
<gene>
    <name evidence="3" type="ORF">HG536_0B04350</name>
</gene>
<sequence length="247" mass="27633">MNPTAAIIGKGLLLPAFGFTLGLGYFIKAWPDEAGSMTLQDSDSSRKRGQSNLQLQRHDVVEKIARHGLYQKLMKDPNFDHSLQSHKIPPGHRAYHVGQGILFGPDKLAIDPLILADTKRHEVVIFYHLGKDLGNENGKIHKGVLSLILDEALCYCGFPTLPSKRGVTAKLDIQFDKDIPADSTVVLRARVSEFKGRKCVIEGTLESLPRVSNSWINALWGPSQYARAKCILVEPKWFKYISWLNVF</sequence>
<protein>
    <recommendedName>
        <fullName evidence="2">Thioesterase domain-containing protein</fullName>
    </recommendedName>
</protein>
<dbReference type="EMBL" id="CP059247">
    <property type="protein sequence ID" value="QLL31571.1"/>
    <property type="molecule type" value="Genomic_DNA"/>
</dbReference>
<organism evidence="3 4">
    <name type="scientific">Torulaspora globosa</name>
    <dbReference type="NCBI Taxonomy" id="48254"/>
    <lineage>
        <taxon>Eukaryota</taxon>
        <taxon>Fungi</taxon>
        <taxon>Dikarya</taxon>
        <taxon>Ascomycota</taxon>
        <taxon>Saccharomycotina</taxon>
        <taxon>Saccharomycetes</taxon>
        <taxon>Saccharomycetales</taxon>
        <taxon>Saccharomycetaceae</taxon>
        <taxon>Torulaspora</taxon>
    </lineage>
</organism>
<reference evidence="3 4" key="1">
    <citation type="submission" date="2020-06" db="EMBL/GenBank/DDBJ databases">
        <title>The yeast mating-type switching endonuclease HO is a domesticated member of an unorthodox homing genetic element family.</title>
        <authorList>
            <person name="Coughlan A.Y."/>
            <person name="Lombardi L."/>
            <person name="Braun-Galleani S."/>
            <person name="Martos A.R."/>
            <person name="Galeote V."/>
            <person name="Bigey F."/>
            <person name="Dequin S."/>
            <person name="Byrne K.P."/>
            <person name="Wolfe K.H."/>
        </authorList>
    </citation>
    <scope>NUCLEOTIDE SEQUENCE [LARGE SCALE GENOMIC DNA]</scope>
    <source>
        <strain evidence="3 4">CBS764</strain>
    </source>
</reference>
<keyword evidence="1" id="KW-1133">Transmembrane helix</keyword>
<accession>A0A7G3ZDI5</accession>
<dbReference type="AlphaFoldDB" id="A0A7G3ZDI5"/>
<dbReference type="GeneID" id="59324690"/>
<evidence type="ECO:0000259" key="2">
    <source>
        <dbReference type="Pfam" id="PF03061"/>
    </source>
</evidence>